<sequence length="93" mass="9967">MGLRLICSATTNFKPMKEISMRVSSLVLPFVAAGAAIAAMALATPGESHADPSPSITFDQQDFPCQEDEVLGYSPEFGPDRVGCIHIDVLKEQ</sequence>
<dbReference type="Proteomes" id="UP000422251">
    <property type="component" value="Segment"/>
</dbReference>
<evidence type="ECO:0000313" key="1">
    <source>
        <dbReference type="EMBL" id="QGJ94850.1"/>
    </source>
</evidence>
<dbReference type="EMBL" id="MN586039">
    <property type="protein sequence ID" value="QGJ94850.1"/>
    <property type="molecule type" value="Genomic_DNA"/>
</dbReference>
<dbReference type="InterPro" id="IPR035353">
    <property type="entry name" value="Gp79"/>
</dbReference>
<gene>
    <name evidence="1" type="primary">90</name>
    <name evidence="1" type="ORF">SEA_BLINN1_90</name>
</gene>
<name>A0A649VQS2_9CAUD</name>
<dbReference type="GeneID" id="64869001"/>
<dbReference type="KEGG" id="vg:64869001"/>
<reference evidence="1 2" key="1">
    <citation type="submission" date="2019-10" db="EMBL/GenBank/DDBJ databases">
        <authorList>
            <person name="Riley H.L."/>
            <person name="Garlena R.A."/>
            <person name="Russell D.A."/>
            <person name="Pope W.H."/>
            <person name="Jacobs-Sera D."/>
            <person name="Hatfull G.F."/>
        </authorList>
    </citation>
    <scope>NUCLEOTIDE SEQUENCE [LARGE SCALE GENOMIC DNA]</scope>
</reference>
<dbReference type="RefSeq" id="YP_010061126.1">
    <property type="nucleotide sequence ID" value="NC_054779.1"/>
</dbReference>
<accession>A0A649VQS2</accession>
<proteinExistence type="predicted"/>
<protein>
    <submittedName>
        <fullName evidence="1">Uncharacterized protein</fullName>
    </submittedName>
</protein>
<evidence type="ECO:0000313" key="2">
    <source>
        <dbReference type="Proteomes" id="UP000422251"/>
    </source>
</evidence>
<keyword evidence="2" id="KW-1185">Reference proteome</keyword>
<dbReference type="Pfam" id="PF17463">
    <property type="entry name" value="GP79"/>
    <property type="match status" value="1"/>
</dbReference>
<organism evidence="1 2">
    <name type="scientific">Mycobacterium phage Blinn1</name>
    <dbReference type="NCBI Taxonomy" id="2656562"/>
    <lineage>
        <taxon>Viruses</taxon>
        <taxon>Duplodnaviria</taxon>
        <taxon>Heunggongvirae</taxon>
        <taxon>Uroviricota</taxon>
        <taxon>Caudoviricetes</taxon>
        <taxon>Gladiatorvirus</taxon>
        <taxon>Gladiatorvirus blinn1</taxon>
    </lineage>
</organism>